<evidence type="ECO:0000313" key="3">
    <source>
        <dbReference type="EMBL" id="MBJ6727075.1"/>
    </source>
</evidence>
<feature type="region of interest" description="Disordered" evidence="1">
    <location>
        <begin position="302"/>
        <end position="348"/>
    </location>
</feature>
<proteinExistence type="predicted"/>
<feature type="compositionally biased region" description="Low complexity" evidence="1">
    <location>
        <begin position="302"/>
        <end position="316"/>
    </location>
</feature>
<evidence type="ECO:0008006" key="5">
    <source>
        <dbReference type="Google" id="ProtNLM"/>
    </source>
</evidence>
<dbReference type="Proteomes" id="UP000636888">
    <property type="component" value="Unassembled WGS sequence"/>
</dbReference>
<dbReference type="AlphaFoldDB" id="A0A8J7S9V5"/>
<organism evidence="3 4">
    <name type="scientific">Geomesophilobacter sediminis</name>
    <dbReference type="NCBI Taxonomy" id="2798584"/>
    <lineage>
        <taxon>Bacteria</taxon>
        <taxon>Pseudomonadati</taxon>
        <taxon>Thermodesulfobacteriota</taxon>
        <taxon>Desulfuromonadia</taxon>
        <taxon>Geobacterales</taxon>
        <taxon>Geobacteraceae</taxon>
        <taxon>Geomesophilobacter</taxon>
    </lineage>
</organism>
<reference evidence="3" key="1">
    <citation type="submission" date="2020-12" db="EMBL/GenBank/DDBJ databases">
        <title>Geomonas sp. Red875, isolated from river sediment.</title>
        <authorList>
            <person name="Xu Z."/>
            <person name="Zhang Z."/>
            <person name="Masuda Y."/>
            <person name="Itoh H."/>
            <person name="Senoo K."/>
        </authorList>
    </citation>
    <scope>NUCLEOTIDE SEQUENCE</scope>
    <source>
        <strain evidence="3">Red875</strain>
    </source>
</reference>
<keyword evidence="2" id="KW-0732">Signal</keyword>
<evidence type="ECO:0000256" key="1">
    <source>
        <dbReference type="SAM" id="MobiDB-lite"/>
    </source>
</evidence>
<evidence type="ECO:0000256" key="2">
    <source>
        <dbReference type="SAM" id="SignalP"/>
    </source>
</evidence>
<keyword evidence="4" id="KW-1185">Reference proteome</keyword>
<comment type="caution">
    <text evidence="3">The sequence shown here is derived from an EMBL/GenBank/DDBJ whole genome shotgun (WGS) entry which is preliminary data.</text>
</comment>
<dbReference type="EMBL" id="JAEMHM010000019">
    <property type="protein sequence ID" value="MBJ6727075.1"/>
    <property type="molecule type" value="Genomic_DNA"/>
</dbReference>
<accession>A0A8J7S9V5</accession>
<dbReference type="RefSeq" id="WP_199385991.1">
    <property type="nucleotide sequence ID" value="NZ_JAEMHM010000019.1"/>
</dbReference>
<name>A0A8J7S9V5_9BACT</name>
<feature type="compositionally biased region" description="Low complexity" evidence="1">
    <location>
        <begin position="324"/>
        <end position="335"/>
    </location>
</feature>
<feature type="chain" id="PRO_5035268840" description="Lipoprotein" evidence="2">
    <location>
        <begin position="22"/>
        <end position="348"/>
    </location>
</feature>
<protein>
    <recommendedName>
        <fullName evidence="5">Lipoprotein</fullName>
    </recommendedName>
</protein>
<evidence type="ECO:0000313" key="4">
    <source>
        <dbReference type="Proteomes" id="UP000636888"/>
    </source>
</evidence>
<sequence length="348" mass="37448">MRMLIKLAVFVAATTALFGCAQNHYNVPHTSMEKVKVVGVAPFMVDPDSDIKHPEKAAVVKVIEQVNRRNEKELIARLRESGIFFAVRPMDDEPGRLFTNLVASRERRDDAGVVYNKYFYKKKELKELMAANGYDALMVVMVSGLTTREKVRSSNLLSYVETDFNNLSLTAQLLDPEGTILWEYPNFRQRSLSYPMLLSLQYPDFDEAAANLSDQVDIKFKSVAGVIAALGQSKESAIANGTKISALYDKQLDEMLSLMKTDKPFFGNKKDDGTALTAAPASAPAPVPAAVAAPAAAPIATPASAPAPAAARVSAPAPTPAPAAAPASEPKIAAPTSLGEVTLPPSRQ</sequence>
<dbReference type="PROSITE" id="PS51257">
    <property type="entry name" value="PROKAR_LIPOPROTEIN"/>
    <property type="match status" value="1"/>
</dbReference>
<gene>
    <name evidence="3" type="ORF">JFN93_20375</name>
</gene>
<feature type="signal peptide" evidence="2">
    <location>
        <begin position="1"/>
        <end position="21"/>
    </location>
</feature>